<feature type="domain" description="TonB-dependent receptor-like beta-barrel" evidence="11">
    <location>
        <begin position="411"/>
        <end position="882"/>
    </location>
</feature>
<keyword evidence="6 8" id="KW-0472">Membrane</keyword>
<evidence type="ECO:0000256" key="9">
    <source>
        <dbReference type="RuleBase" id="RU003357"/>
    </source>
</evidence>
<dbReference type="PROSITE" id="PS52016">
    <property type="entry name" value="TONB_DEPENDENT_REC_3"/>
    <property type="match status" value="1"/>
</dbReference>
<evidence type="ECO:0000256" key="8">
    <source>
        <dbReference type="PROSITE-ProRule" id="PRU01360"/>
    </source>
</evidence>
<sequence>MKLLNCRKKRMRGLHFFLTILLVCGGYEYAAAQNQTTQVTGVVTSISDNLSLPGASIVDTSDPRNAVNADFDGRYTIKLKNGTGSLKFIMMGYKPVEVKVNNRSIINVAMDLDVSALDEVVVVGYGTQKKRKVVGAVDQVNNEAFKGRPSVNTTLALQGKAPSLTIQQTNSEPGAGVNLNIRGISTLGNNSPLIVIDGIVGGDINALNPADIDSVTVLKDAGSAAIYGSRASNGVVLITTKKGSKSKPMSIQYSSLTGFNTPKFFTQPVHGYENAMLRNEAAFNSGETTAVFTAAKIAELKANGDTEWFAKEIVKPALQLNQNLSISGGSENSTYLVSFGYLDHESNFVGPKKGMERYNFRINLTNEYGKFKLTSNIAYSKQLINDHSSSTSTLMVDAFRVPLYYRQKDENGNYLTNDVLQQFNSLGILEQGGFRKYDNDDIFGSFNAEYKITNALKVKGVFGGRLWAGNLYSRVKMVNFFPQGVYGADRDARDEAQKSLDLNTQFMLEYTKAFGNHNVGALVGVSNENHSERRTGIYKKYTDPDLGTPTSETVIGEDSYNSNGTDPNGNPASFKNSLNSLFGRLSYDYNDKYFAEFSFRYDGSSKFRDEVRWGFFPSATVGYALTKEKFMESYSNNVGNIKLRSSYGILGNQNVGNYQYQTTYFTFQNAYGFNNSGVSGTGYNFANPDIQWERAATFNAGLDADFFKGALSFSFDFFDKVTSDILVPPQVPGVYGTDLPDFNAGKVGNRGWEISATYRHKGKSLNQSVTVNFGDSKNKVLDFNGQERLTGVEELQVILREGLPFNSYVGLKRDGYFQNVEEIQGAAVPAGITVQPGDNRYVDVNKDGKIDDNDKFIFGNPFPRYTFGLTYNVDYKNFDLSIFLQGVGKRTMMIRGELVEPFHYNYGMTMYTHQLDYWTPQNPDARYPRLANNGTQSNTNNFRRGSDMYLYDGAYARLKNVQLGYTLPDDTAEKLGMSNFRIYVSGQNLFTLSKVKFVDPELSEFNNSMSTSGANSGRAYPTQVYYGMGLDISF</sequence>
<dbReference type="InterPro" id="IPR037066">
    <property type="entry name" value="Plug_dom_sf"/>
</dbReference>
<keyword evidence="14" id="KW-1185">Reference proteome</keyword>
<dbReference type="Pfam" id="PF00593">
    <property type="entry name" value="TonB_dep_Rec_b-barrel"/>
    <property type="match status" value="1"/>
</dbReference>
<dbReference type="SUPFAM" id="SSF56935">
    <property type="entry name" value="Porins"/>
    <property type="match status" value="1"/>
</dbReference>
<evidence type="ECO:0000256" key="4">
    <source>
        <dbReference type="ARBA" id="ARBA00022692"/>
    </source>
</evidence>
<evidence type="ECO:0000313" key="14">
    <source>
        <dbReference type="Proteomes" id="UP000184071"/>
    </source>
</evidence>
<dbReference type="Gene3D" id="2.170.130.10">
    <property type="entry name" value="TonB-dependent receptor, plug domain"/>
    <property type="match status" value="1"/>
</dbReference>
<feature type="domain" description="TonB-dependent receptor plug" evidence="12">
    <location>
        <begin position="129"/>
        <end position="235"/>
    </location>
</feature>
<dbReference type="InterPro" id="IPR012910">
    <property type="entry name" value="Plug_dom"/>
</dbReference>
<proteinExistence type="inferred from homology"/>
<keyword evidence="7 8" id="KW-0998">Cell outer membrane</keyword>
<evidence type="ECO:0000259" key="12">
    <source>
        <dbReference type="Pfam" id="PF07715"/>
    </source>
</evidence>
<dbReference type="EMBL" id="FQWC01000002">
    <property type="protein sequence ID" value="SHG33832.1"/>
    <property type="molecule type" value="Genomic_DNA"/>
</dbReference>
<dbReference type="InterPro" id="IPR000531">
    <property type="entry name" value="Beta-barrel_TonB"/>
</dbReference>
<dbReference type="InterPro" id="IPR023996">
    <property type="entry name" value="TonB-dep_OMP_SusC/RagA"/>
</dbReference>
<evidence type="ECO:0000259" key="11">
    <source>
        <dbReference type="Pfam" id="PF00593"/>
    </source>
</evidence>
<feature type="signal peptide" evidence="10">
    <location>
        <begin position="1"/>
        <end position="32"/>
    </location>
</feature>
<dbReference type="Proteomes" id="UP000184071">
    <property type="component" value="Unassembled WGS sequence"/>
</dbReference>
<gene>
    <name evidence="13" type="ORF">SAMN05443663_102565</name>
</gene>
<dbReference type="Pfam" id="PF07715">
    <property type="entry name" value="Plug"/>
    <property type="match status" value="1"/>
</dbReference>
<evidence type="ECO:0000256" key="7">
    <source>
        <dbReference type="ARBA" id="ARBA00023237"/>
    </source>
</evidence>
<dbReference type="Gene3D" id="2.40.170.20">
    <property type="entry name" value="TonB-dependent receptor, beta-barrel domain"/>
    <property type="match status" value="1"/>
</dbReference>
<comment type="similarity">
    <text evidence="8 9">Belongs to the TonB-dependent receptor family.</text>
</comment>
<dbReference type="SUPFAM" id="SSF49464">
    <property type="entry name" value="Carboxypeptidase regulatory domain-like"/>
    <property type="match status" value="1"/>
</dbReference>
<dbReference type="NCBIfam" id="TIGR04057">
    <property type="entry name" value="SusC_RagA_signa"/>
    <property type="match status" value="1"/>
</dbReference>
<dbReference type="STRING" id="370979.SAMN05443663_102565"/>
<dbReference type="InterPro" id="IPR039426">
    <property type="entry name" value="TonB-dep_rcpt-like"/>
</dbReference>
<evidence type="ECO:0000313" key="13">
    <source>
        <dbReference type="EMBL" id="SHG33832.1"/>
    </source>
</evidence>
<evidence type="ECO:0000256" key="3">
    <source>
        <dbReference type="ARBA" id="ARBA00022452"/>
    </source>
</evidence>
<dbReference type="Pfam" id="PF13715">
    <property type="entry name" value="CarbopepD_reg_2"/>
    <property type="match status" value="1"/>
</dbReference>
<dbReference type="InterPro" id="IPR036942">
    <property type="entry name" value="Beta-barrel_TonB_sf"/>
</dbReference>
<accession>A0A1M5IZV3</accession>
<dbReference type="AlphaFoldDB" id="A0A1M5IZV3"/>
<reference evidence="14" key="1">
    <citation type="submission" date="2016-11" db="EMBL/GenBank/DDBJ databases">
        <authorList>
            <person name="Varghese N."/>
            <person name="Submissions S."/>
        </authorList>
    </citation>
    <scope>NUCLEOTIDE SEQUENCE [LARGE SCALE GENOMIC DNA]</scope>
    <source>
        <strain evidence="14">DSM 17963</strain>
    </source>
</reference>
<evidence type="ECO:0000256" key="6">
    <source>
        <dbReference type="ARBA" id="ARBA00023136"/>
    </source>
</evidence>
<dbReference type="RefSeq" id="WP_084538594.1">
    <property type="nucleotide sequence ID" value="NZ_FQWC01000002.1"/>
</dbReference>
<evidence type="ECO:0000256" key="10">
    <source>
        <dbReference type="SAM" id="SignalP"/>
    </source>
</evidence>
<protein>
    <submittedName>
        <fullName evidence="13">TonB-linked outer membrane protein, SusC/RagA family</fullName>
    </submittedName>
</protein>
<dbReference type="GO" id="GO:0009279">
    <property type="term" value="C:cell outer membrane"/>
    <property type="evidence" value="ECO:0007669"/>
    <property type="project" value="UniProtKB-SubCell"/>
</dbReference>
<evidence type="ECO:0000256" key="2">
    <source>
        <dbReference type="ARBA" id="ARBA00022448"/>
    </source>
</evidence>
<keyword evidence="10" id="KW-0732">Signal</keyword>
<comment type="subcellular location">
    <subcellularLocation>
        <location evidence="1 8">Cell outer membrane</location>
        <topology evidence="1 8">Multi-pass membrane protein</topology>
    </subcellularLocation>
</comment>
<organism evidence="13 14">
    <name type="scientific">Flavobacterium defluvii</name>
    <dbReference type="NCBI Taxonomy" id="370979"/>
    <lineage>
        <taxon>Bacteria</taxon>
        <taxon>Pseudomonadati</taxon>
        <taxon>Bacteroidota</taxon>
        <taxon>Flavobacteriia</taxon>
        <taxon>Flavobacteriales</taxon>
        <taxon>Flavobacteriaceae</taxon>
        <taxon>Flavobacterium</taxon>
    </lineage>
</organism>
<dbReference type="NCBIfam" id="TIGR04056">
    <property type="entry name" value="OMP_RagA_SusC"/>
    <property type="match status" value="1"/>
</dbReference>
<feature type="chain" id="PRO_5012544865" evidence="10">
    <location>
        <begin position="33"/>
        <end position="1034"/>
    </location>
</feature>
<dbReference type="InterPro" id="IPR008969">
    <property type="entry name" value="CarboxyPept-like_regulatory"/>
</dbReference>
<dbReference type="OrthoDB" id="9768177at2"/>
<dbReference type="Gene3D" id="2.60.40.1120">
    <property type="entry name" value="Carboxypeptidase-like, regulatory domain"/>
    <property type="match status" value="1"/>
</dbReference>
<evidence type="ECO:0000256" key="5">
    <source>
        <dbReference type="ARBA" id="ARBA00023077"/>
    </source>
</evidence>
<keyword evidence="3 8" id="KW-1134">Transmembrane beta strand</keyword>
<name>A0A1M5IZV3_9FLAO</name>
<keyword evidence="5 9" id="KW-0798">TonB box</keyword>
<keyword evidence="4 8" id="KW-0812">Transmembrane</keyword>
<evidence type="ECO:0000256" key="1">
    <source>
        <dbReference type="ARBA" id="ARBA00004571"/>
    </source>
</evidence>
<keyword evidence="2 8" id="KW-0813">Transport</keyword>
<dbReference type="InterPro" id="IPR023997">
    <property type="entry name" value="TonB-dep_OMP_SusC/RagA_CS"/>
</dbReference>